<dbReference type="PANTHER" id="PTHR30258">
    <property type="entry name" value="TYPE II SECRETION SYSTEM PROTEIN GSPE-RELATED"/>
    <property type="match status" value="1"/>
</dbReference>
<dbReference type="InterPro" id="IPR001482">
    <property type="entry name" value="T2SS/T4SS_dom"/>
</dbReference>
<dbReference type="Proteomes" id="UP000003856">
    <property type="component" value="Unassembled WGS sequence"/>
</dbReference>
<evidence type="ECO:0000256" key="5">
    <source>
        <dbReference type="ARBA" id="ARBA00022927"/>
    </source>
</evidence>
<keyword evidence="5 8" id="KW-0653">Protein transport</keyword>
<keyword evidence="4 8" id="KW-0067">ATP-binding</keyword>
<dbReference type="GO" id="GO:0015628">
    <property type="term" value="P:protein secretion by the type II secretion system"/>
    <property type="evidence" value="ECO:0007669"/>
    <property type="project" value="UniProtKB-UniRule"/>
</dbReference>
<keyword evidence="3 8" id="KW-0547">Nucleotide-binding</keyword>
<sequence length="648" mass="70071">MAVGDGGAESHRNAGFLGMSRADALCVYSSIHEWRSGEPSGGYTQAHFLRGSGWALPVPLMDGPPQFRTPTFMTTNTLSASSEPFMAVAEQRPRIGELLVQAGKLSARDLERALSAQQEMGGMLGRVLVRLGLVSDADVARALSSQLAIPLVPGDDFPDLMPEVDGLLPEFLQANAVYPLRLADGVLHVAMAVPQDAFVVKALRLATGLAIQPHLALEGDIEKALAEPVEEAPEDEDDGFGDGLDGGDFVEHLKDLASEAPVIRLVNTIIGRVIDLRASDIHLEPFDDGLHVRYRVDGVIHPGELVPPRLSAAVNSRVKLLAHLDIAERRLPQDGRIKTRVKGRELDLRVSTVPTVHGESVVMRVLDRASVRLELEKMGFEKDTLERFNTLLARPHGILLVTGPTGSGKTTTLYAALAKIDASAQKIITVEDPVEYQLEGINQIQVHSQINLTFANALRSILRQDPDIIMIGEMRDGETAQIAVQSALTGHLVLSTLHTNTAAGAVIRMQDMGVEPYLITSAVNGVLAQRLVRTLCSHCKQAYDPGTEVRSTTGLSRFCPATQPVYRAVGCEHCRQSGYRGRTGIHELLLLDEPMRRAIIEGRDANVLNGIAAQGGMLSLYEDGLRKVAAGHTTLDELARVTQDQSDA</sequence>
<dbReference type="Pfam" id="PF00437">
    <property type="entry name" value="T2SSE"/>
    <property type="match status" value="1"/>
</dbReference>
<dbReference type="FunFam" id="3.40.50.300:FF:000398">
    <property type="entry name" value="Type IV pilus assembly ATPase PilB"/>
    <property type="match status" value="1"/>
</dbReference>
<evidence type="ECO:0000256" key="7">
    <source>
        <dbReference type="ARBA" id="ARBA00034006"/>
    </source>
</evidence>
<keyword evidence="6" id="KW-1278">Translocase</keyword>
<dbReference type="InterPro" id="IPR027417">
    <property type="entry name" value="P-loop_NTPase"/>
</dbReference>
<dbReference type="InterPro" id="IPR013369">
    <property type="entry name" value="T2SS_GspE"/>
</dbReference>
<dbReference type="SMART" id="SM00382">
    <property type="entry name" value="AAA"/>
    <property type="match status" value="1"/>
</dbReference>
<comment type="function">
    <text evidence="8">ATPase component of the type II secretion system required for the energy-dependent secretion of extracellular factors such as proteases and toxins from the periplasm. Acts as a molecular motor to provide the energy that is required for assembly of the pseudopilus and the extrusion of substrates generated in the cytoplasm.</text>
</comment>
<evidence type="ECO:0000259" key="9">
    <source>
        <dbReference type="PROSITE" id="PS00662"/>
    </source>
</evidence>
<keyword evidence="2 8" id="KW-0813">Transport</keyword>
<dbReference type="PANTHER" id="PTHR30258:SF2">
    <property type="entry name" value="COMG OPERON PROTEIN 1"/>
    <property type="match status" value="1"/>
</dbReference>
<reference evidence="10 11" key="1">
    <citation type="submission" date="2009-05" db="EMBL/GenBank/DDBJ databases">
        <title>The draft genome of Acidovorax delafieldii 2AN.</title>
        <authorList>
            <consortium name="US DOE Joint Genome Institute (JGI-PGF)"/>
            <person name="Lucas S."/>
            <person name="Copeland A."/>
            <person name="Lapidus A."/>
            <person name="Glavina del Rio T."/>
            <person name="Tice H."/>
            <person name="Bruce D."/>
            <person name="Goodwin L."/>
            <person name="Pitluck S."/>
            <person name="Larimer F."/>
            <person name="Land M.L."/>
            <person name="Hauser L."/>
            <person name="Shelobolina E.S."/>
            <person name="Picardal F."/>
            <person name="Roden E."/>
            <person name="Emerson D."/>
        </authorList>
    </citation>
    <scope>NUCLEOTIDE SEQUENCE [LARGE SCALE GENOMIC DNA]</scope>
    <source>
        <strain evidence="10 11">2AN</strain>
    </source>
</reference>
<dbReference type="Gene3D" id="3.30.450.90">
    <property type="match status" value="1"/>
</dbReference>
<dbReference type="FunFam" id="3.30.450.90:FF:000001">
    <property type="entry name" value="Type II secretion system ATPase GspE"/>
    <property type="match status" value="1"/>
</dbReference>
<dbReference type="GO" id="GO:0005524">
    <property type="term" value="F:ATP binding"/>
    <property type="evidence" value="ECO:0007669"/>
    <property type="project" value="UniProtKB-UniRule"/>
</dbReference>
<evidence type="ECO:0000256" key="3">
    <source>
        <dbReference type="ARBA" id="ARBA00022741"/>
    </source>
</evidence>
<gene>
    <name evidence="10" type="ORF">AcdelDRAFT_0713</name>
</gene>
<dbReference type="CDD" id="cd01129">
    <property type="entry name" value="PulE-GspE-like"/>
    <property type="match status" value="1"/>
</dbReference>
<evidence type="ECO:0000256" key="4">
    <source>
        <dbReference type="ARBA" id="ARBA00022840"/>
    </source>
</evidence>
<dbReference type="EMBL" id="ACQT01000011">
    <property type="protein sequence ID" value="EER61691.1"/>
    <property type="molecule type" value="Genomic_DNA"/>
</dbReference>
<evidence type="ECO:0000313" key="10">
    <source>
        <dbReference type="EMBL" id="EER61691.1"/>
    </source>
</evidence>
<dbReference type="Gene3D" id="3.40.50.300">
    <property type="entry name" value="P-loop containing nucleotide triphosphate hydrolases"/>
    <property type="match status" value="1"/>
</dbReference>
<dbReference type="GO" id="GO:0016887">
    <property type="term" value="F:ATP hydrolysis activity"/>
    <property type="evidence" value="ECO:0007669"/>
    <property type="project" value="TreeGrafter"/>
</dbReference>
<evidence type="ECO:0000256" key="2">
    <source>
        <dbReference type="ARBA" id="ARBA00022448"/>
    </source>
</evidence>
<name>C5T1D3_ACIDE</name>
<feature type="domain" description="Bacterial type II secretion system protein E" evidence="9">
    <location>
        <begin position="462"/>
        <end position="476"/>
    </location>
</feature>
<dbReference type="Pfam" id="PF05157">
    <property type="entry name" value="MshEN"/>
    <property type="match status" value="1"/>
</dbReference>
<dbReference type="InterPro" id="IPR037257">
    <property type="entry name" value="T2SS_E_N_sf"/>
</dbReference>
<evidence type="ECO:0000256" key="8">
    <source>
        <dbReference type="RuleBase" id="RU366070"/>
    </source>
</evidence>
<proteinExistence type="inferred from homology"/>
<dbReference type="GO" id="GO:0008564">
    <property type="term" value="F:protein-exporting ATPase activity"/>
    <property type="evidence" value="ECO:0007669"/>
    <property type="project" value="UniProtKB-EC"/>
</dbReference>
<comment type="caution">
    <text evidence="10">The sequence shown here is derived from an EMBL/GenBank/DDBJ whole genome shotgun (WGS) entry which is preliminary data.</text>
</comment>
<dbReference type="PROSITE" id="PS00662">
    <property type="entry name" value="T2SP_E"/>
    <property type="match status" value="1"/>
</dbReference>
<dbReference type="SUPFAM" id="SSF52540">
    <property type="entry name" value="P-loop containing nucleoside triphosphate hydrolases"/>
    <property type="match status" value="1"/>
</dbReference>
<accession>C5T1D3</accession>
<dbReference type="InterPro" id="IPR007831">
    <property type="entry name" value="T2SS_GspE_N"/>
</dbReference>
<dbReference type="SUPFAM" id="SSF160246">
    <property type="entry name" value="EspE N-terminal domain-like"/>
    <property type="match status" value="1"/>
</dbReference>
<comment type="subcellular location">
    <subcellularLocation>
        <location evidence="8">Cell inner membrane</location>
    </subcellularLocation>
</comment>
<dbReference type="InterPro" id="IPR003593">
    <property type="entry name" value="AAA+_ATPase"/>
</dbReference>
<dbReference type="AlphaFoldDB" id="C5T1D3"/>
<dbReference type="Gene3D" id="1.10.40.70">
    <property type="match status" value="1"/>
</dbReference>
<evidence type="ECO:0000256" key="6">
    <source>
        <dbReference type="ARBA" id="ARBA00022967"/>
    </source>
</evidence>
<keyword evidence="11" id="KW-1185">Reference proteome</keyword>
<dbReference type="GO" id="GO:0015627">
    <property type="term" value="C:type II protein secretion system complex"/>
    <property type="evidence" value="ECO:0007669"/>
    <property type="project" value="UniProtKB-UniRule"/>
</dbReference>
<evidence type="ECO:0000313" key="11">
    <source>
        <dbReference type="Proteomes" id="UP000003856"/>
    </source>
</evidence>
<comment type="catalytic activity">
    <reaction evidence="7">
        <text>ATP + H2O + cellular proteinSide 1 = ADP + phosphate + cellular proteinSide 2.</text>
        <dbReference type="EC" id="7.4.2.8"/>
    </reaction>
</comment>
<dbReference type="GO" id="GO:0005886">
    <property type="term" value="C:plasma membrane"/>
    <property type="evidence" value="ECO:0007669"/>
    <property type="project" value="UniProtKB-SubCell"/>
</dbReference>
<comment type="similarity">
    <text evidence="1 8">Belongs to the GSP E family.</text>
</comment>
<dbReference type="PATRIC" id="fig|573060.9.peg.4460"/>
<evidence type="ECO:0000256" key="1">
    <source>
        <dbReference type="ARBA" id="ARBA00006611"/>
    </source>
</evidence>
<protein>
    <recommendedName>
        <fullName evidence="8">Type II secretion system protein E</fullName>
        <shortName evidence="8">T2SS protein E</shortName>
    </recommendedName>
    <alternativeName>
        <fullName evidence="8">Type II traffic warden ATPase</fullName>
    </alternativeName>
</protein>
<organism evidence="10 11">
    <name type="scientific">Acidovorax delafieldii 2AN</name>
    <dbReference type="NCBI Taxonomy" id="573060"/>
    <lineage>
        <taxon>Bacteria</taxon>
        <taxon>Pseudomonadati</taxon>
        <taxon>Pseudomonadota</taxon>
        <taxon>Betaproteobacteria</taxon>
        <taxon>Burkholderiales</taxon>
        <taxon>Comamonadaceae</taxon>
        <taxon>Acidovorax</taxon>
    </lineage>
</organism>
<dbReference type="Gene3D" id="3.30.300.160">
    <property type="entry name" value="Type II secretion system, protein E, N-terminal domain"/>
    <property type="match status" value="1"/>
</dbReference>
<dbReference type="NCBIfam" id="TIGR02533">
    <property type="entry name" value="type_II_gspE"/>
    <property type="match status" value="1"/>
</dbReference>